<sequence length="649" mass="74274">MPQTIIKRKPSKKGKGNNKLENLSLKELCGQNTRLMDPVLLAREADNTSYMMHLENRFLLLNFNMEAGRDCPSDMPEGIHKGWEFPTSQVRGHFLGHWLSAAAVHYHETGDMQLRAKADAIVQELAECQKENGGQWAGPFPEKYLYWIAAGKQVWAPQYTLHKVFMGLLDMYEYAGNETALQVAERFADWFYEWSGKYTRQEFDDILDFETGGMLEIWAQLYALTGKDRYRTLMDRYYRGRLFDALLRGEDVLTNMHANTTIPEVIGCARAYDATGERKWRDIVERYWRLAVTERGAYATGGQTCGEIWSPMKKLAARLGQKGQEHCTVYNMMRLAGFLLRWTGDPSFADYQEKLLYNGIMAQGYWHSSLSHGFTSPYPKEGLLTYFLPMQAGSRKGWSSKTEDFFCCHGTLVQANAAFNRGIYYQSENTLYVCQYIDSEVRFDVNGVPVTLLQKADPMTGSAHLASDSSARQSVLEDTRRYPSNPDCLAPCLRIDIPEETRLTLMLRIPAWVQKEARVTVNQEEPVRVAQGSGFLPLSRIWKRGDIIRIELPRSVTSCPLPDRSDMAAFLYGPIVLAGLCEEERTLFVSDPEHPEQVLTHDNEREWGSWKSTFRTVGQERGIRFIPLYEVGYEAYSIYFPISGRRPSV</sequence>
<dbReference type="EMBL" id="DWWS01000018">
    <property type="protein sequence ID" value="HJC23027.1"/>
    <property type="molecule type" value="Genomic_DNA"/>
</dbReference>
<dbReference type="SUPFAM" id="SSF48208">
    <property type="entry name" value="Six-hairpin glycosidases"/>
    <property type="match status" value="1"/>
</dbReference>
<dbReference type="PANTHER" id="PTHR31151">
    <property type="entry name" value="PROLINE-TRNA LIGASE (DUF1680)"/>
    <property type="match status" value="1"/>
</dbReference>
<evidence type="ECO:0000313" key="4">
    <source>
        <dbReference type="EMBL" id="HJC23027.1"/>
    </source>
</evidence>
<dbReference type="Pfam" id="PF07944">
    <property type="entry name" value="Beta-AFase-like_GH127_cat"/>
    <property type="match status" value="1"/>
</dbReference>
<dbReference type="PANTHER" id="PTHR31151:SF0">
    <property type="entry name" value="PROLINE-TRNA LIGASE (DUF1680)"/>
    <property type="match status" value="1"/>
</dbReference>
<feature type="domain" description="Non-reducing end beta-L-arabinofuranosidase-like GH127 middle" evidence="3">
    <location>
        <begin position="431"/>
        <end position="553"/>
    </location>
</feature>
<comment type="caution">
    <text evidence="4">The sequence shown here is derived from an EMBL/GenBank/DDBJ whole genome shotgun (WGS) entry which is preliminary data.</text>
</comment>
<name>A0A9D2SQ25_9FIRM</name>
<dbReference type="Proteomes" id="UP000823891">
    <property type="component" value="Unassembled WGS sequence"/>
</dbReference>
<protein>
    <submittedName>
        <fullName evidence="4">Glycoside hydrolase family 127 protein</fullName>
    </submittedName>
</protein>
<dbReference type="InterPro" id="IPR012878">
    <property type="entry name" value="Beta-AFase-like_GH127_cat"/>
</dbReference>
<feature type="region of interest" description="Disordered" evidence="1">
    <location>
        <begin position="461"/>
        <end position="480"/>
    </location>
</feature>
<evidence type="ECO:0000259" key="3">
    <source>
        <dbReference type="Pfam" id="PF20736"/>
    </source>
</evidence>
<feature type="domain" description="Non-reducing end beta-L-arabinofuranosidase-like GH127 catalytic" evidence="2">
    <location>
        <begin position="34"/>
        <end position="419"/>
    </location>
</feature>
<dbReference type="Pfam" id="PF20736">
    <property type="entry name" value="Glyco_hydro127M"/>
    <property type="match status" value="1"/>
</dbReference>
<dbReference type="GO" id="GO:0016787">
    <property type="term" value="F:hydrolase activity"/>
    <property type="evidence" value="ECO:0007669"/>
    <property type="project" value="UniProtKB-KW"/>
</dbReference>
<dbReference type="AlphaFoldDB" id="A0A9D2SQ25"/>
<reference evidence="4" key="1">
    <citation type="journal article" date="2021" name="PeerJ">
        <title>Extensive microbial diversity within the chicken gut microbiome revealed by metagenomics and culture.</title>
        <authorList>
            <person name="Gilroy R."/>
            <person name="Ravi A."/>
            <person name="Getino M."/>
            <person name="Pursley I."/>
            <person name="Horton D.L."/>
            <person name="Alikhan N.F."/>
            <person name="Baker D."/>
            <person name="Gharbi K."/>
            <person name="Hall N."/>
            <person name="Watson M."/>
            <person name="Adriaenssens E.M."/>
            <person name="Foster-Nyarko E."/>
            <person name="Jarju S."/>
            <person name="Secka A."/>
            <person name="Antonio M."/>
            <person name="Oren A."/>
            <person name="Chaudhuri R.R."/>
            <person name="La Ragione R."/>
            <person name="Hildebrand F."/>
            <person name="Pallen M.J."/>
        </authorList>
    </citation>
    <scope>NUCLEOTIDE SEQUENCE</scope>
    <source>
        <strain evidence="4">USAMLcec2-132</strain>
    </source>
</reference>
<dbReference type="InterPro" id="IPR049046">
    <property type="entry name" value="Beta-AFase-like_GH127_middle"/>
</dbReference>
<reference evidence="4" key="2">
    <citation type="submission" date="2021-04" db="EMBL/GenBank/DDBJ databases">
        <authorList>
            <person name="Gilroy R."/>
        </authorList>
    </citation>
    <scope>NUCLEOTIDE SEQUENCE</scope>
    <source>
        <strain evidence="4">USAMLcec2-132</strain>
    </source>
</reference>
<evidence type="ECO:0000259" key="2">
    <source>
        <dbReference type="Pfam" id="PF07944"/>
    </source>
</evidence>
<keyword evidence="4" id="KW-0378">Hydrolase</keyword>
<evidence type="ECO:0000313" key="5">
    <source>
        <dbReference type="Proteomes" id="UP000823891"/>
    </source>
</evidence>
<gene>
    <name evidence="4" type="ORF">H9761_04900</name>
</gene>
<organism evidence="4 5">
    <name type="scientific">Candidatus Eisenbergiella merdavium</name>
    <dbReference type="NCBI Taxonomy" id="2838551"/>
    <lineage>
        <taxon>Bacteria</taxon>
        <taxon>Bacillati</taxon>
        <taxon>Bacillota</taxon>
        <taxon>Clostridia</taxon>
        <taxon>Lachnospirales</taxon>
        <taxon>Lachnospiraceae</taxon>
        <taxon>Eisenbergiella</taxon>
    </lineage>
</organism>
<proteinExistence type="predicted"/>
<accession>A0A9D2SQ25</accession>
<dbReference type="InterPro" id="IPR008928">
    <property type="entry name" value="6-hairpin_glycosidase_sf"/>
</dbReference>
<evidence type="ECO:0000256" key="1">
    <source>
        <dbReference type="SAM" id="MobiDB-lite"/>
    </source>
</evidence>
<dbReference type="GO" id="GO:0005975">
    <property type="term" value="P:carbohydrate metabolic process"/>
    <property type="evidence" value="ECO:0007669"/>
    <property type="project" value="InterPro"/>
</dbReference>